<evidence type="ECO:0000313" key="3">
    <source>
        <dbReference type="Proteomes" id="UP000626109"/>
    </source>
</evidence>
<accession>A0A813KYI8</accession>
<sequence>MRGSFTFATANHASGASTELRRSSDSAHHGFGQHPGGDPCARLDLLVGAICHGCRAFPGAVVQTVYTFRHGELVEGSLNSCGCAWGAWGQYCGIAGRQPFLEAGHAREFEDAVTTRSRSDYKSESRGPVDKIPPSYTMRLKTKILENTSQTGPKVGPGVYPAPDACGTQASSERPSKPLWTLHQNDRFPRKLDKPDTSRLWDGSGDKKVQFSRCFSSPGSFSFGTSTRFHASKVALALTPLDKGPAGDMGHHRPAQPSEALFFLVVLLTGCVHCCHDTVRVT</sequence>
<comment type="caution">
    <text evidence="2">The sequence shown here is derived from an EMBL/GenBank/DDBJ whole genome shotgun (WGS) entry which is preliminary data.</text>
</comment>
<proteinExistence type="predicted"/>
<dbReference type="AlphaFoldDB" id="A0A813KYI8"/>
<reference evidence="2" key="1">
    <citation type="submission" date="2021-02" db="EMBL/GenBank/DDBJ databases">
        <authorList>
            <person name="Dougan E. K."/>
            <person name="Rhodes N."/>
            <person name="Thang M."/>
            <person name="Chan C."/>
        </authorList>
    </citation>
    <scope>NUCLEOTIDE SEQUENCE</scope>
</reference>
<protein>
    <submittedName>
        <fullName evidence="2">Uncharacterized protein</fullName>
    </submittedName>
</protein>
<name>A0A813KYI8_POLGL</name>
<organism evidence="2 3">
    <name type="scientific">Polarella glacialis</name>
    <name type="common">Dinoflagellate</name>
    <dbReference type="NCBI Taxonomy" id="89957"/>
    <lineage>
        <taxon>Eukaryota</taxon>
        <taxon>Sar</taxon>
        <taxon>Alveolata</taxon>
        <taxon>Dinophyceae</taxon>
        <taxon>Suessiales</taxon>
        <taxon>Suessiaceae</taxon>
        <taxon>Polarella</taxon>
    </lineage>
</organism>
<evidence type="ECO:0000313" key="2">
    <source>
        <dbReference type="EMBL" id="CAE8712289.1"/>
    </source>
</evidence>
<dbReference type="EMBL" id="CAJNNW010032302">
    <property type="protein sequence ID" value="CAE8712289.1"/>
    <property type="molecule type" value="Genomic_DNA"/>
</dbReference>
<gene>
    <name evidence="2" type="ORF">PGLA2088_LOCUS36969</name>
</gene>
<feature type="compositionally biased region" description="Basic and acidic residues" evidence="1">
    <location>
        <begin position="184"/>
        <end position="201"/>
    </location>
</feature>
<feature type="region of interest" description="Disordered" evidence="1">
    <location>
        <begin position="161"/>
        <end position="201"/>
    </location>
</feature>
<evidence type="ECO:0000256" key="1">
    <source>
        <dbReference type="SAM" id="MobiDB-lite"/>
    </source>
</evidence>
<dbReference type="Proteomes" id="UP000626109">
    <property type="component" value="Unassembled WGS sequence"/>
</dbReference>